<dbReference type="EMBL" id="GBRH01246934">
    <property type="protein sequence ID" value="JAD50961.1"/>
    <property type="molecule type" value="Transcribed_RNA"/>
</dbReference>
<proteinExistence type="predicted"/>
<protein>
    <submittedName>
        <fullName evidence="1">Uncharacterized protein</fullName>
    </submittedName>
</protein>
<accession>A0A0A9AIH5</accession>
<reference evidence="1" key="1">
    <citation type="submission" date="2014-09" db="EMBL/GenBank/DDBJ databases">
        <authorList>
            <person name="Magalhaes I.L.F."/>
            <person name="Oliveira U."/>
            <person name="Santos F.R."/>
            <person name="Vidigal T.H.D.A."/>
            <person name="Brescovit A.D."/>
            <person name="Santos A.J."/>
        </authorList>
    </citation>
    <scope>NUCLEOTIDE SEQUENCE</scope>
    <source>
        <tissue evidence="1">Shoot tissue taken approximately 20 cm above the soil surface</tissue>
    </source>
</reference>
<reference evidence="1" key="2">
    <citation type="journal article" date="2015" name="Data Brief">
        <title>Shoot transcriptome of the giant reed, Arundo donax.</title>
        <authorList>
            <person name="Barrero R.A."/>
            <person name="Guerrero F.D."/>
            <person name="Moolhuijzen P."/>
            <person name="Goolsby J.A."/>
            <person name="Tidwell J."/>
            <person name="Bellgard S.E."/>
            <person name="Bellgard M.I."/>
        </authorList>
    </citation>
    <scope>NUCLEOTIDE SEQUENCE</scope>
    <source>
        <tissue evidence="1">Shoot tissue taken approximately 20 cm above the soil surface</tissue>
    </source>
</reference>
<evidence type="ECO:0000313" key="1">
    <source>
        <dbReference type="EMBL" id="JAD50961.1"/>
    </source>
</evidence>
<dbReference type="AlphaFoldDB" id="A0A0A9AIH5"/>
<organism evidence="1">
    <name type="scientific">Arundo donax</name>
    <name type="common">Giant reed</name>
    <name type="synonym">Donax arundinaceus</name>
    <dbReference type="NCBI Taxonomy" id="35708"/>
    <lineage>
        <taxon>Eukaryota</taxon>
        <taxon>Viridiplantae</taxon>
        <taxon>Streptophyta</taxon>
        <taxon>Embryophyta</taxon>
        <taxon>Tracheophyta</taxon>
        <taxon>Spermatophyta</taxon>
        <taxon>Magnoliopsida</taxon>
        <taxon>Liliopsida</taxon>
        <taxon>Poales</taxon>
        <taxon>Poaceae</taxon>
        <taxon>PACMAD clade</taxon>
        <taxon>Arundinoideae</taxon>
        <taxon>Arundineae</taxon>
        <taxon>Arundo</taxon>
    </lineage>
</organism>
<sequence length="29" mass="2983">MPDPLGRSGAPTRATGVVAQIFQVPSCIL</sequence>
<name>A0A0A9AIH5_ARUDO</name>